<name>A0A645DDK3_9ZZZZ</name>
<dbReference type="EMBL" id="VSSQ01035298">
    <property type="protein sequence ID" value="MPM87494.1"/>
    <property type="molecule type" value="Genomic_DNA"/>
</dbReference>
<sequence>MIEIDLQTKWQAAENQPEVAYAIVKQLSGFCSNTMADQIKAFTGVEKPSIRINTTSVDDLYHFTSLTTFEQCVTIAFGDLNYADWQTAAEVTQVK</sequence>
<evidence type="ECO:0000313" key="1">
    <source>
        <dbReference type="EMBL" id="MPM87494.1"/>
    </source>
</evidence>
<protein>
    <submittedName>
        <fullName evidence="1">Uncharacterized protein</fullName>
    </submittedName>
</protein>
<proteinExistence type="predicted"/>
<dbReference type="AlphaFoldDB" id="A0A645DDK3"/>
<comment type="caution">
    <text evidence="1">The sequence shown here is derived from an EMBL/GenBank/DDBJ whole genome shotgun (WGS) entry which is preliminary data.</text>
</comment>
<reference evidence="1" key="1">
    <citation type="submission" date="2019-08" db="EMBL/GenBank/DDBJ databases">
        <authorList>
            <person name="Kucharzyk K."/>
            <person name="Murdoch R.W."/>
            <person name="Higgins S."/>
            <person name="Loffler F."/>
        </authorList>
    </citation>
    <scope>NUCLEOTIDE SEQUENCE</scope>
</reference>
<organism evidence="1">
    <name type="scientific">bioreactor metagenome</name>
    <dbReference type="NCBI Taxonomy" id="1076179"/>
    <lineage>
        <taxon>unclassified sequences</taxon>
        <taxon>metagenomes</taxon>
        <taxon>ecological metagenomes</taxon>
    </lineage>
</organism>
<accession>A0A645DDK3</accession>
<gene>
    <name evidence="1" type="ORF">SDC9_134590</name>
</gene>